<evidence type="ECO:0000313" key="6">
    <source>
        <dbReference type="EMBL" id="KZT58555.1"/>
    </source>
</evidence>
<evidence type="ECO:0000256" key="1">
    <source>
        <dbReference type="ARBA" id="ARBA00004370"/>
    </source>
</evidence>
<feature type="transmembrane region" description="Helical" evidence="5">
    <location>
        <begin position="72"/>
        <end position="91"/>
    </location>
</feature>
<evidence type="ECO:0000256" key="2">
    <source>
        <dbReference type="ARBA" id="ARBA00022692"/>
    </source>
</evidence>
<organism evidence="6 7">
    <name type="scientific">Calocera cornea HHB12733</name>
    <dbReference type="NCBI Taxonomy" id="1353952"/>
    <lineage>
        <taxon>Eukaryota</taxon>
        <taxon>Fungi</taxon>
        <taxon>Dikarya</taxon>
        <taxon>Basidiomycota</taxon>
        <taxon>Agaricomycotina</taxon>
        <taxon>Dacrymycetes</taxon>
        <taxon>Dacrymycetales</taxon>
        <taxon>Dacrymycetaceae</taxon>
        <taxon>Calocera</taxon>
    </lineage>
</organism>
<dbReference type="Pfam" id="PF06726">
    <property type="entry name" value="BC10"/>
    <property type="match status" value="1"/>
</dbReference>
<sequence>MRSVLRFSKASPESAASSLAKRDGQDIPRSTSSVVMWCTRWFLILFLLPYPRASPFFLVLFLCSLVLHSRPCLYCIVLLTALFTSSCYWAPLALPMPSFLTTNDQTTVGRSADQRCWCDINDGHIFDPFAPIVTNGPRAGISSSRNDTLPMEPFSTSIAYNGSLPFWKTRALQPAHWWYSKWMSSSTVGPDSAQPLSPDTVPVGFTPVTWWPTLRQDENWFKKRYDLREYGLDLILDFGWGRGEGIPVGA</sequence>
<dbReference type="SMART" id="SM01396">
    <property type="entry name" value="BC10"/>
    <property type="match status" value="1"/>
</dbReference>
<accession>A0A165GVW5</accession>
<feature type="non-terminal residue" evidence="6">
    <location>
        <position position="1"/>
    </location>
</feature>
<evidence type="ECO:0000313" key="7">
    <source>
        <dbReference type="Proteomes" id="UP000076842"/>
    </source>
</evidence>
<keyword evidence="3 5" id="KW-1133">Transmembrane helix</keyword>
<dbReference type="InterPro" id="IPR009598">
    <property type="entry name" value="BCALP"/>
</dbReference>
<dbReference type="GO" id="GO:0016020">
    <property type="term" value="C:membrane"/>
    <property type="evidence" value="ECO:0007669"/>
    <property type="project" value="UniProtKB-SubCell"/>
</dbReference>
<dbReference type="PANTHER" id="PTHR13259:SF1">
    <property type="entry name" value="BLADDER CANCER-ASSOCIATED PROTEIN"/>
    <property type="match status" value="1"/>
</dbReference>
<dbReference type="InParanoid" id="A0A165GVW5"/>
<evidence type="ECO:0000256" key="4">
    <source>
        <dbReference type="ARBA" id="ARBA00023136"/>
    </source>
</evidence>
<protein>
    <submittedName>
        <fullName evidence="6">Uncharacterized protein</fullName>
    </submittedName>
</protein>
<comment type="subcellular location">
    <subcellularLocation>
        <location evidence="1">Membrane</location>
    </subcellularLocation>
</comment>
<name>A0A165GVW5_9BASI</name>
<dbReference type="OrthoDB" id="5563033at2759"/>
<dbReference type="PANTHER" id="PTHR13259">
    <property type="entry name" value="BLADDER CANCER 10 KD PROTEIN HOMOLOG"/>
    <property type="match status" value="1"/>
</dbReference>
<dbReference type="EMBL" id="KV423950">
    <property type="protein sequence ID" value="KZT58555.1"/>
    <property type="molecule type" value="Genomic_DNA"/>
</dbReference>
<evidence type="ECO:0000256" key="5">
    <source>
        <dbReference type="SAM" id="Phobius"/>
    </source>
</evidence>
<keyword evidence="4 5" id="KW-0472">Membrane</keyword>
<keyword evidence="7" id="KW-1185">Reference proteome</keyword>
<reference evidence="6 7" key="1">
    <citation type="journal article" date="2016" name="Mol. Biol. Evol.">
        <title>Comparative Genomics of Early-Diverging Mushroom-Forming Fungi Provides Insights into the Origins of Lignocellulose Decay Capabilities.</title>
        <authorList>
            <person name="Nagy L.G."/>
            <person name="Riley R."/>
            <person name="Tritt A."/>
            <person name="Adam C."/>
            <person name="Daum C."/>
            <person name="Floudas D."/>
            <person name="Sun H."/>
            <person name="Yadav J.S."/>
            <person name="Pangilinan J."/>
            <person name="Larsson K.H."/>
            <person name="Matsuura K."/>
            <person name="Barry K."/>
            <person name="Labutti K."/>
            <person name="Kuo R."/>
            <person name="Ohm R.A."/>
            <person name="Bhattacharya S.S."/>
            <person name="Shirouzu T."/>
            <person name="Yoshinaga Y."/>
            <person name="Martin F.M."/>
            <person name="Grigoriev I.V."/>
            <person name="Hibbett D.S."/>
        </authorList>
    </citation>
    <scope>NUCLEOTIDE SEQUENCE [LARGE SCALE GENOMIC DNA]</scope>
    <source>
        <strain evidence="6 7">HHB12733</strain>
    </source>
</reference>
<dbReference type="AlphaFoldDB" id="A0A165GVW5"/>
<keyword evidence="2 5" id="KW-0812">Transmembrane</keyword>
<proteinExistence type="predicted"/>
<gene>
    <name evidence="6" type="ORF">CALCODRAFT_494855</name>
</gene>
<dbReference type="Proteomes" id="UP000076842">
    <property type="component" value="Unassembled WGS sequence"/>
</dbReference>
<feature type="transmembrane region" description="Helical" evidence="5">
    <location>
        <begin position="41"/>
        <end position="65"/>
    </location>
</feature>
<evidence type="ECO:0000256" key="3">
    <source>
        <dbReference type="ARBA" id="ARBA00022989"/>
    </source>
</evidence>